<protein>
    <submittedName>
        <fullName evidence="3">Uncharacterized protein</fullName>
    </submittedName>
</protein>
<feature type="compositionally biased region" description="Basic and acidic residues" evidence="1">
    <location>
        <begin position="170"/>
        <end position="181"/>
    </location>
</feature>
<sequence length="303" mass="32257">MEQREWNGARGSDGTGATGAEPDNGTDHSPAAERDRVRIEFYATYDVMTGVRIAATLGGFFALMVFLIVYKSRSKSVKALNDPKIVELAEAVVAEEQAVEEERQLTAALEDALAERARSRPSLGEVPPWPRTARFASYGGGYGSLSAPPRRLSMLRGDSLPGSALRFAERRASAGPRDRRLSSATCSSSGSSYLERRGSSVVCALPERRLSPCPSERLAPLASVGSVGASYMLECELASVGPDSVFAEDEVASTDDEVDQFSTDSGGAEGARADCTELVSRPARTPSALYLDAAASRSTETLF</sequence>
<dbReference type="EMBL" id="BGZK01000024">
    <property type="protein sequence ID" value="GBP07024.1"/>
    <property type="molecule type" value="Genomic_DNA"/>
</dbReference>
<keyword evidence="2" id="KW-0812">Transmembrane</keyword>
<dbReference type="STRING" id="151549.A0A4C1SYL7"/>
<dbReference type="OrthoDB" id="8189004at2759"/>
<gene>
    <name evidence="3" type="ORF">EVAR_4447_1</name>
</gene>
<feature type="region of interest" description="Disordered" evidence="1">
    <location>
        <begin position="1"/>
        <end position="32"/>
    </location>
</feature>
<feature type="transmembrane region" description="Helical" evidence="2">
    <location>
        <begin position="51"/>
        <end position="70"/>
    </location>
</feature>
<evidence type="ECO:0000256" key="2">
    <source>
        <dbReference type="SAM" id="Phobius"/>
    </source>
</evidence>
<reference evidence="3 4" key="1">
    <citation type="journal article" date="2019" name="Commun. Biol.">
        <title>The bagworm genome reveals a unique fibroin gene that provides high tensile strength.</title>
        <authorList>
            <person name="Kono N."/>
            <person name="Nakamura H."/>
            <person name="Ohtoshi R."/>
            <person name="Tomita M."/>
            <person name="Numata K."/>
            <person name="Arakawa K."/>
        </authorList>
    </citation>
    <scope>NUCLEOTIDE SEQUENCE [LARGE SCALE GENOMIC DNA]</scope>
</reference>
<dbReference type="Proteomes" id="UP000299102">
    <property type="component" value="Unassembled WGS sequence"/>
</dbReference>
<proteinExistence type="predicted"/>
<keyword evidence="2" id="KW-1133">Transmembrane helix</keyword>
<evidence type="ECO:0000256" key="1">
    <source>
        <dbReference type="SAM" id="MobiDB-lite"/>
    </source>
</evidence>
<evidence type="ECO:0000313" key="4">
    <source>
        <dbReference type="Proteomes" id="UP000299102"/>
    </source>
</evidence>
<feature type="compositionally biased region" description="Low complexity" evidence="1">
    <location>
        <begin position="182"/>
        <end position="192"/>
    </location>
</feature>
<organism evidence="3 4">
    <name type="scientific">Eumeta variegata</name>
    <name type="common">Bagworm moth</name>
    <name type="synonym">Eumeta japonica</name>
    <dbReference type="NCBI Taxonomy" id="151549"/>
    <lineage>
        <taxon>Eukaryota</taxon>
        <taxon>Metazoa</taxon>
        <taxon>Ecdysozoa</taxon>
        <taxon>Arthropoda</taxon>
        <taxon>Hexapoda</taxon>
        <taxon>Insecta</taxon>
        <taxon>Pterygota</taxon>
        <taxon>Neoptera</taxon>
        <taxon>Endopterygota</taxon>
        <taxon>Lepidoptera</taxon>
        <taxon>Glossata</taxon>
        <taxon>Ditrysia</taxon>
        <taxon>Tineoidea</taxon>
        <taxon>Psychidae</taxon>
        <taxon>Oiketicinae</taxon>
        <taxon>Eumeta</taxon>
    </lineage>
</organism>
<keyword evidence="4" id="KW-1185">Reference proteome</keyword>
<evidence type="ECO:0000313" key="3">
    <source>
        <dbReference type="EMBL" id="GBP07024.1"/>
    </source>
</evidence>
<feature type="region of interest" description="Disordered" evidence="1">
    <location>
        <begin position="170"/>
        <end position="193"/>
    </location>
</feature>
<dbReference type="AlphaFoldDB" id="A0A4C1SYL7"/>
<accession>A0A4C1SYL7</accession>
<comment type="caution">
    <text evidence="3">The sequence shown here is derived from an EMBL/GenBank/DDBJ whole genome shotgun (WGS) entry which is preliminary data.</text>
</comment>
<keyword evidence="2" id="KW-0472">Membrane</keyword>
<name>A0A4C1SYL7_EUMVA</name>